<dbReference type="EMBL" id="UOEQ01000376">
    <property type="protein sequence ID" value="VAW21803.1"/>
    <property type="molecule type" value="Genomic_DNA"/>
</dbReference>
<dbReference type="InterPro" id="IPR000643">
    <property type="entry name" value="Iodothyronine_deiodinase"/>
</dbReference>
<organism evidence="1">
    <name type="scientific">hydrothermal vent metagenome</name>
    <dbReference type="NCBI Taxonomy" id="652676"/>
    <lineage>
        <taxon>unclassified sequences</taxon>
        <taxon>metagenomes</taxon>
        <taxon>ecological metagenomes</taxon>
    </lineage>
</organism>
<accession>A0A3B0U0D9</accession>
<dbReference type="AlphaFoldDB" id="A0A3B0U0D9"/>
<evidence type="ECO:0000313" key="1">
    <source>
        <dbReference type="EMBL" id="VAW21803.1"/>
    </source>
</evidence>
<dbReference type="Gene3D" id="3.40.30.10">
    <property type="entry name" value="Glutaredoxin"/>
    <property type="match status" value="1"/>
</dbReference>
<dbReference type="GO" id="GO:0042403">
    <property type="term" value="P:thyroid hormone metabolic process"/>
    <property type="evidence" value="ECO:0007669"/>
    <property type="project" value="TreeGrafter"/>
</dbReference>
<dbReference type="PANTHER" id="PTHR11781:SF22">
    <property type="entry name" value="TYPE I IODOTHYRONINE DEIODINASE"/>
    <property type="match status" value="1"/>
</dbReference>
<name>A0A3B0U0D9_9ZZZZ</name>
<dbReference type="PANTHER" id="PTHR11781">
    <property type="entry name" value="IODOTHYRONINE DEIODINASE"/>
    <property type="match status" value="1"/>
</dbReference>
<dbReference type="InterPro" id="IPR036249">
    <property type="entry name" value="Thioredoxin-like_sf"/>
</dbReference>
<dbReference type="GO" id="GO:0004800">
    <property type="term" value="F:thyroxine 5'-deiodinase activity"/>
    <property type="evidence" value="ECO:0007669"/>
    <property type="project" value="InterPro"/>
</dbReference>
<reference evidence="1" key="1">
    <citation type="submission" date="2018-06" db="EMBL/GenBank/DDBJ databases">
        <authorList>
            <person name="Zhirakovskaya E."/>
        </authorList>
    </citation>
    <scope>NUCLEOTIDE SEQUENCE</scope>
</reference>
<protein>
    <submittedName>
        <fullName evidence="1">Alkyl hydroperoxide reductase/ Thiol specific antioxidant/ Mal allergen</fullName>
    </submittedName>
</protein>
<proteinExistence type="predicted"/>
<dbReference type="Pfam" id="PF00837">
    <property type="entry name" value="T4_deiodinase"/>
    <property type="match status" value="1"/>
</dbReference>
<gene>
    <name evidence="1" type="ORF">MNBD_ALPHA11-914</name>
</gene>
<dbReference type="SUPFAM" id="SSF52833">
    <property type="entry name" value="Thioredoxin-like"/>
    <property type="match status" value="1"/>
</dbReference>
<sequence>MPYNYTSFSSDEYNLSNFSGPMAGDKAPDAVFSMSDGSSRQLLDFDEDFLVIEMGSVTCPLFQSRRKTMAQLSAQFKNVKFVVLYVREAHPGAKIKQHEVMGDKYASAQQLDDGSGDLREVLVDDIEGHAHKLYGSYPNAVFIVNRNGCVVFTSDWNDANATGRALKLLLAGKPANVRSFFKPAHPKVGAVTFRRSGKGSAVDFFKGLPVLFWQNMIRRNFRVIMGKQSRVAPDSFC</sequence>